<dbReference type="GO" id="GO:0030313">
    <property type="term" value="C:cell envelope"/>
    <property type="evidence" value="ECO:0007669"/>
    <property type="project" value="UniProtKB-SubCell"/>
</dbReference>
<protein>
    <recommendedName>
        <fullName evidence="3">Heparinase II/III-like C-terminal domain-containing protein</fullName>
    </recommendedName>
</protein>
<name>A0A101JJG9_9ACTN</name>
<gene>
    <name evidence="4" type="ORF">ADL15_34225</name>
</gene>
<evidence type="ECO:0000313" key="4">
    <source>
        <dbReference type="EMBL" id="KUL27888.1"/>
    </source>
</evidence>
<dbReference type="RefSeq" id="WP_067699791.1">
    <property type="nucleotide sequence ID" value="NZ_LLZH01000294.1"/>
</dbReference>
<dbReference type="OrthoDB" id="9793856at2"/>
<dbReference type="AlphaFoldDB" id="A0A101JJG9"/>
<dbReference type="EMBL" id="LLZH01000294">
    <property type="protein sequence ID" value="KUL27888.1"/>
    <property type="molecule type" value="Genomic_DNA"/>
</dbReference>
<comment type="caution">
    <text evidence="4">The sequence shown here is derived from an EMBL/GenBank/DDBJ whole genome shotgun (WGS) entry which is preliminary data.</text>
</comment>
<feature type="region of interest" description="Disordered" evidence="2">
    <location>
        <begin position="396"/>
        <end position="427"/>
    </location>
</feature>
<dbReference type="SUPFAM" id="SSF48230">
    <property type="entry name" value="Chondroitin AC/alginate lyase"/>
    <property type="match status" value="1"/>
</dbReference>
<feature type="domain" description="Heparinase II/III-like C-terminal" evidence="3">
    <location>
        <begin position="458"/>
        <end position="618"/>
    </location>
</feature>
<sequence length="675" mass="71889">MSSTSEHRNGPLPAAGPAAAGGPVAAAWAGLGPAALLPPGRCLPVPPATDRATWDPAALDPVTLGGLRDRAAAELGTPWPVPLASGFARYFRDGDRDTYEQVIWARRDRVSRAAVLAAVTLEPRWLDEVVDGVVLWCEQSTWCWPAHDDTFTRHGSVLPEVTTPYLDLGAGEVAAQLAWIDHLLGAQLDERAPGVRSRIRYEVERRVLRPFRERRDWHWLGLDGDVHNWNPWIHGNLLVAVLGLVTDPPLRTALTRLIVDGLDRYVVALPPDGAIDEGYAYWWNGAGRLLEALDLLDHASGGALGGAPVTASLRETVAFPYRMHLGGPWYLSLADSPARPSSEQPWRALHREARRVGDPAALAHAAAQRRPGSPVAQESDGLGRLLSALTDPSWAAAAAPTSPAPAPAAPAPTASTPAAPTAAAPTSAAEPWLARDVWWPSTEVLVARMATGSSAGLTLAVKGGHNGEHHNHNDVGSVVVALHGVPVLIDPGRPTYTAATFGAGRYDVWAMQSSWHNVPEIRGVAQAAGREHAARGVTTSSSDAYTQMFLDLADAYPAAGVRTWHRIARLDRAAGVVTVRDQWELAPAGRAPTRIHLVLAGAVRTGAGYAEVTALDGAGVLRLAWSPPVPSATTVRELDDPLLSSVWGDHVTRLEIDVSGLGPIGTLDLTVKEQR</sequence>
<dbReference type="Gene3D" id="1.50.10.100">
    <property type="entry name" value="Chondroitin AC/alginate lyase"/>
    <property type="match status" value="1"/>
</dbReference>
<evidence type="ECO:0000259" key="3">
    <source>
        <dbReference type="Pfam" id="PF07940"/>
    </source>
</evidence>
<proteinExistence type="predicted"/>
<dbReference type="GO" id="GO:0016829">
    <property type="term" value="F:lyase activity"/>
    <property type="evidence" value="ECO:0007669"/>
    <property type="project" value="InterPro"/>
</dbReference>
<dbReference type="InterPro" id="IPR012480">
    <property type="entry name" value="Hepar_II_III_C"/>
</dbReference>
<evidence type="ECO:0000256" key="1">
    <source>
        <dbReference type="ARBA" id="ARBA00004196"/>
    </source>
</evidence>
<evidence type="ECO:0000313" key="5">
    <source>
        <dbReference type="Proteomes" id="UP000053244"/>
    </source>
</evidence>
<comment type="subcellular location">
    <subcellularLocation>
        <location evidence="1">Cell envelope</location>
    </subcellularLocation>
</comment>
<dbReference type="Pfam" id="PF07940">
    <property type="entry name" value="Hepar_II_III_C"/>
    <property type="match status" value="1"/>
</dbReference>
<feature type="compositionally biased region" description="Low complexity" evidence="2">
    <location>
        <begin position="411"/>
        <end position="427"/>
    </location>
</feature>
<reference evidence="4 5" key="1">
    <citation type="submission" date="2015-10" db="EMBL/GenBank/DDBJ databases">
        <authorList>
            <person name="Gilbert D.G."/>
        </authorList>
    </citation>
    <scope>NUCLEOTIDE SEQUENCE [LARGE SCALE GENOMIC DNA]</scope>
    <source>
        <strain evidence="4 5">NRRL B-16712</strain>
    </source>
</reference>
<dbReference type="InterPro" id="IPR008929">
    <property type="entry name" value="Chondroitin_lyas"/>
</dbReference>
<accession>A0A101JJG9</accession>
<evidence type="ECO:0000256" key="2">
    <source>
        <dbReference type="SAM" id="MobiDB-lite"/>
    </source>
</evidence>
<dbReference type="Proteomes" id="UP000053244">
    <property type="component" value="Unassembled WGS sequence"/>
</dbReference>
<organism evidence="4 5">
    <name type="scientific">Actinoplanes awajinensis subsp. mycoplanecinus</name>
    <dbReference type="NCBI Taxonomy" id="135947"/>
    <lineage>
        <taxon>Bacteria</taxon>
        <taxon>Bacillati</taxon>
        <taxon>Actinomycetota</taxon>
        <taxon>Actinomycetes</taxon>
        <taxon>Micromonosporales</taxon>
        <taxon>Micromonosporaceae</taxon>
        <taxon>Actinoplanes</taxon>
    </lineage>
</organism>
<dbReference type="Gene3D" id="2.70.98.70">
    <property type="match status" value="1"/>
</dbReference>
<keyword evidence="5" id="KW-1185">Reference proteome</keyword>